<evidence type="ECO:0000313" key="1">
    <source>
        <dbReference type="EMBL" id="KRX03121.1"/>
    </source>
</evidence>
<dbReference type="EMBL" id="LDAU01000144">
    <property type="protein sequence ID" value="KRX03121.1"/>
    <property type="molecule type" value="Genomic_DNA"/>
</dbReference>
<dbReference type="GO" id="GO:0004842">
    <property type="term" value="F:ubiquitin-protein transferase activity"/>
    <property type="evidence" value="ECO:0007669"/>
    <property type="project" value="InterPro"/>
</dbReference>
<comment type="caution">
    <text evidence="1">The sequence shown here is derived from an EMBL/GenBank/DDBJ whole genome shotgun (WGS) entry which is preliminary data.</text>
</comment>
<dbReference type="OrthoDB" id="2423195at2759"/>
<protein>
    <recommendedName>
        <fullName evidence="3">P-loop containing nucleoside triphosphate hydrolase</fullName>
    </recommendedName>
</protein>
<gene>
    <name evidence="1" type="ORF">PPERSA_10202</name>
</gene>
<dbReference type="InParanoid" id="A0A0V0QM26"/>
<proteinExistence type="predicted"/>
<dbReference type="Proteomes" id="UP000054937">
    <property type="component" value="Unassembled WGS sequence"/>
</dbReference>
<dbReference type="GO" id="GO:0016887">
    <property type="term" value="F:ATP hydrolysis activity"/>
    <property type="evidence" value="ECO:0007669"/>
    <property type="project" value="InterPro"/>
</dbReference>
<evidence type="ECO:0000313" key="2">
    <source>
        <dbReference type="Proteomes" id="UP000054937"/>
    </source>
</evidence>
<dbReference type="AlphaFoldDB" id="A0A0V0QM26"/>
<dbReference type="InterPro" id="IPR031248">
    <property type="entry name" value="RNF213"/>
</dbReference>
<organism evidence="1 2">
    <name type="scientific">Pseudocohnilembus persalinus</name>
    <name type="common">Ciliate</name>
    <dbReference type="NCBI Taxonomy" id="266149"/>
    <lineage>
        <taxon>Eukaryota</taxon>
        <taxon>Sar</taxon>
        <taxon>Alveolata</taxon>
        <taxon>Ciliophora</taxon>
        <taxon>Intramacronucleata</taxon>
        <taxon>Oligohymenophorea</taxon>
        <taxon>Scuticociliatia</taxon>
        <taxon>Philasterida</taxon>
        <taxon>Pseudocohnilembidae</taxon>
        <taxon>Pseudocohnilembus</taxon>
    </lineage>
</organism>
<reference evidence="1 2" key="1">
    <citation type="journal article" date="2015" name="Sci. Rep.">
        <title>Genome of the facultative scuticociliatosis pathogen Pseudocohnilembus persalinus provides insight into its virulence through horizontal gene transfer.</title>
        <authorList>
            <person name="Xiong J."/>
            <person name="Wang G."/>
            <person name="Cheng J."/>
            <person name="Tian M."/>
            <person name="Pan X."/>
            <person name="Warren A."/>
            <person name="Jiang C."/>
            <person name="Yuan D."/>
            <person name="Miao W."/>
        </authorList>
    </citation>
    <scope>NUCLEOTIDE SEQUENCE [LARGE SCALE GENOMIC DNA]</scope>
    <source>
        <strain evidence="1">36N120E</strain>
    </source>
</reference>
<accession>A0A0V0QM26</accession>
<evidence type="ECO:0008006" key="3">
    <source>
        <dbReference type="Google" id="ProtNLM"/>
    </source>
</evidence>
<sequence>MILPNFKLQMKTFIKQLQYFQEQILTNQLYQWGKQEQQSEKLIIFFDEINTNIGVNGIFKELIVDRTVNGEKIPDNITFIAACNPYKLKQKDENKKQKNTLDINNLQVQIYNII</sequence>
<name>A0A0V0QM26_PSEPJ</name>
<keyword evidence="2" id="KW-1185">Reference proteome</keyword>
<dbReference type="PANTHER" id="PTHR22605">
    <property type="entry name" value="RZ-TYPE DOMAIN-CONTAINING PROTEIN"/>
    <property type="match status" value="1"/>
</dbReference>
<dbReference type="PANTHER" id="PTHR22605:SF1">
    <property type="entry name" value="RZ-TYPE DOMAIN-CONTAINING PROTEIN"/>
    <property type="match status" value="1"/>
</dbReference>